<dbReference type="EMBL" id="HACG01047279">
    <property type="protein sequence ID" value="CEK94144.1"/>
    <property type="molecule type" value="Transcribed_RNA"/>
</dbReference>
<feature type="region of interest" description="Disordered" evidence="1">
    <location>
        <begin position="1"/>
        <end position="23"/>
    </location>
</feature>
<gene>
    <name evidence="2" type="primary">ORF199160</name>
</gene>
<feature type="non-terminal residue" evidence="2">
    <location>
        <position position="1"/>
    </location>
</feature>
<protein>
    <submittedName>
        <fullName evidence="2">Uncharacterized protein</fullName>
    </submittedName>
</protein>
<feature type="compositionally biased region" description="Polar residues" evidence="1">
    <location>
        <begin position="1"/>
        <end position="12"/>
    </location>
</feature>
<evidence type="ECO:0000256" key="1">
    <source>
        <dbReference type="SAM" id="MobiDB-lite"/>
    </source>
</evidence>
<organism evidence="2">
    <name type="scientific">Arion vulgaris</name>
    <dbReference type="NCBI Taxonomy" id="1028688"/>
    <lineage>
        <taxon>Eukaryota</taxon>
        <taxon>Metazoa</taxon>
        <taxon>Spiralia</taxon>
        <taxon>Lophotrochozoa</taxon>
        <taxon>Mollusca</taxon>
        <taxon>Gastropoda</taxon>
        <taxon>Heterobranchia</taxon>
        <taxon>Euthyneura</taxon>
        <taxon>Panpulmonata</taxon>
        <taxon>Eupulmonata</taxon>
        <taxon>Stylommatophora</taxon>
        <taxon>Helicina</taxon>
        <taxon>Arionoidea</taxon>
        <taxon>Arionidae</taxon>
        <taxon>Arion</taxon>
    </lineage>
</organism>
<dbReference type="AlphaFoldDB" id="A0A0B7BLD2"/>
<reference evidence="2" key="1">
    <citation type="submission" date="2014-12" db="EMBL/GenBank/DDBJ databases">
        <title>Insight into the proteome of Arion vulgaris.</title>
        <authorList>
            <person name="Aradska J."/>
            <person name="Bulat T."/>
            <person name="Smidak R."/>
            <person name="Sarate P."/>
            <person name="Gangsoo J."/>
            <person name="Sialana F."/>
            <person name="Bilban M."/>
            <person name="Lubec G."/>
        </authorList>
    </citation>
    <scope>NUCLEOTIDE SEQUENCE</scope>
    <source>
        <tissue evidence="2">Skin</tissue>
    </source>
</reference>
<name>A0A0B7BLD2_9EUPU</name>
<proteinExistence type="predicted"/>
<sequence>LMNAVCDSSQVDSGWEEKPERPKETWKECGLMWETVGRKAAVEVSCGNLVSLGTRRGYIDRYISYDIKSLFLTCAS</sequence>
<accession>A0A0B7BLD2</accession>
<evidence type="ECO:0000313" key="2">
    <source>
        <dbReference type="EMBL" id="CEK94144.1"/>
    </source>
</evidence>